<accession>A0A1I5GGF1</accession>
<sequence>MATYVHVFLDLTQEVTLNDVREFVRQAERVGVADDQELRKHNDDGDLTDLEGIGGVPSDASE</sequence>
<feature type="compositionally biased region" description="Basic and acidic residues" evidence="1">
    <location>
        <begin position="34"/>
        <end position="44"/>
    </location>
</feature>
<evidence type="ECO:0000256" key="1">
    <source>
        <dbReference type="SAM" id="MobiDB-lite"/>
    </source>
</evidence>
<protein>
    <submittedName>
        <fullName evidence="2">Uncharacterized protein</fullName>
    </submittedName>
</protein>
<reference evidence="2 3" key="1">
    <citation type="submission" date="2016-10" db="EMBL/GenBank/DDBJ databases">
        <authorList>
            <person name="de Groot N.N."/>
        </authorList>
    </citation>
    <scope>NUCLEOTIDE SEQUENCE [LARGE SCALE GENOMIC DNA]</scope>
    <source>
        <strain evidence="2 3">CGMCC 4.1877</strain>
    </source>
</reference>
<evidence type="ECO:0000313" key="3">
    <source>
        <dbReference type="Proteomes" id="UP000199614"/>
    </source>
</evidence>
<dbReference type="EMBL" id="FOUY01000046">
    <property type="protein sequence ID" value="SFO34959.1"/>
    <property type="molecule type" value="Genomic_DNA"/>
</dbReference>
<evidence type="ECO:0000313" key="2">
    <source>
        <dbReference type="EMBL" id="SFO34959.1"/>
    </source>
</evidence>
<keyword evidence="3" id="KW-1185">Reference proteome</keyword>
<proteinExistence type="predicted"/>
<organism evidence="2 3">
    <name type="scientific">Pseudonocardia ammonioxydans</name>
    <dbReference type="NCBI Taxonomy" id="260086"/>
    <lineage>
        <taxon>Bacteria</taxon>
        <taxon>Bacillati</taxon>
        <taxon>Actinomycetota</taxon>
        <taxon>Actinomycetes</taxon>
        <taxon>Pseudonocardiales</taxon>
        <taxon>Pseudonocardiaceae</taxon>
        <taxon>Pseudonocardia</taxon>
    </lineage>
</organism>
<dbReference type="AlphaFoldDB" id="A0A1I5GGF1"/>
<gene>
    <name evidence="2" type="ORF">SAMN05216207_104638</name>
</gene>
<dbReference type="RefSeq" id="WP_093353504.1">
    <property type="nucleotide sequence ID" value="NZ_FOUY01000046.1"/>
</dbReference>
<feature type="region of interest" description="Disordered" evidence="1">
    <location>
        <begin position="34"/>
        <end position="62"/>
    </location>
</feature>
<dbReference type="Proteomes" id="UP000199614">
    <property type="component" value="Unassembled WGS sequence"/>
</dbReference>
<name>A0A1I5GGF1_PSUAM</name>